<name>A0ACC3NKV3_9PEZI</name>
<organism evidence="1 2">
    <name type="scientific">Vermiconidia calcicola</name>
    <dbReference type="NCBI Taxonomy" id="1690605"/>
    <lineage>
        <taxon>Eukaryota</taxon>
        <taxon>Fungi</taxon>
        <taxon>Dikarya</taxon>
        <taxon>Ascomycota</taxon>
        <taxon>Pezizomycotina</taxon>
        <taxon>Dothideomycetes</taxon>
        <taxon>Dothideomycetidae</taxon>
        <taxon>Mycosphaerellales</taxon>
        <taxon>Extremaceae</taxon>
        <taxon>Vermiconidia</taxon>
    </lineage>
</organism>
<protein>
    <submittedName>
        <fullName evidence="1">Uncharacterized protein</fullName>
    </submittedName>
</protein>
<sequence length="317" mass="35697">MTPRSCSIEIVPQHQNERYQETTVSQQDLRSVDMTKVPVPYKGPLQEQMPPRPKTAGKQATLRPKSTAHQPETQGKVIMEQRPPPEVSKARPKLKATERPKPSHRMVTRSRAQQTFRFMELPPETRDSIYSMVFSTLAPHTLTLGTLQLPPLLSVSREVRSEALATFFAAGTFSKTLRSNWCIRNKHFHEPGYYRHRAAGVLNLSPLLRDGDRGLPKEAIRFKHVQFLVNCVCCLPGLEIGSLSLRVVGARPVVERTVRVEQLEAKKAFGAMCQSVEVVASQIAGREAFNGFTVDDLVRVAGCFRVEDEETCTDHWL</sequence>
<dbReference type="Proteomes" id="UP001281147">
    <property type="component" value="Unassembled WGS sequence"/>
</dbReference>
<proteinExistence type="predicted"/>
<accession>A0ACC3NKV3</accession>
<comment type="caution">
    <text evidence="1">The sequence shown here is derived from an EMBL/GenBank/DDBJ whole genome shotgun (WGS) entry which is preliminary data.</text>
</comment>
<dbReference type="EMBL" id="JAUTXU010000034">
    <property type="protein sequence ID" value="KAK3717951.1"/>
    <property type="molecule type" value="Genomic_DNA"/>
</dbReference>
<reference evidence="1" key="1">
    <citation type="submission" date="2023-07" db="EMBL/GenBank/DDBJ databases">
        <title>Black Yeasts Isolated from many extreme environments.</title>
        <authorList>
            <person name="Coleine C."/>
            <person name="Stajich J.E."/>
            <person name="Selbmann L."/>
        </authorList>
    </citation>
    <scope>NUCLEOTIDE SEQUENCE</scope>
    <source>
        <strain evidence="1">CCFEE 5714</strain>
    </source>
</reference>
<keyword evidence="2" id="KW-1185">Reference proteome</keyword>
<evidence type="ECO:0000313" key="2">
    <source>
        <dbReference type="Proteomes" id="UP001281147"/>
    </source>
</evidence>
<gene>
    <name evidence="1" type="ORF">LTR37_005377</name>
</gene>
<evidence type="ECO:0000313" key="1">
    <source>
        <dbReference type="EMBL" id="KAK3717951.1"/>
    </source>
</evidence>